<dbReference type="OrthoDB" id="3215106at2"/>
<sequence>MEHGGIEVPDHVWQHPDTYAALKSRDIGRLFQLLRRYAGLSQTAIGAATGHSQSAISKIANGFARVETLEVFERIADGLEMPDGPRTALGLAPRGGGRTTEAGAGKKSDKLAKPAPNPQVSPPTAAAHHLAPESLDTDPTVKKPPIRPISAMDVPAIVTMLAHESARLGEDVDSTPFGPFTIDEITKDLRELATAYPYTPPVDSLLKAADLRDRAFALAKKSHRPSHTRDLYLITAWSCAMLANASFDLGEVQSAYRHARTAMQFGDLSEHRGLRIWTSGLQALIAFWDGHPDQAVAFVQPVLDWSAEAGTAAVYTNAVHARALAMLGRAREADDALARTDQERERVVQIDSPIDSPEGLFDFPMAKQLYWKAGSHLLIGDPQRLTRAHEAAVESIQRYLDAPSGKVRTGELCHARLDLASARWEQGHPEGAEGEVAQVITTLRNRYVESVTRRVDRFGALVRSQPKGHASQQILDQITDAQASIARPRLPATSSMEHE</sequence>
<dbReference type="InterPro" id="IPR001387">
    <property type="entry name" value="Cro/C1-type_HTH"/>
</dbReference>
<dbReference type="Pfam" id="PF13560">
    <property type="entry name" value="HTH_31"/>
    <property type="match status" value="1"/>
</dbReference>
<dbReference type="Gene3D" id="1.25.40.10">
    <property type="entry name" value="Tetratricopeptide repeat domain"/>
    <property type="match status" value="1"/>
</dbReference>
<protein>
    <recommendedName>
        <fullName evidence="4">HTH cro/C1-type domain-containing protein</fullName>
    </recommendedName>
</protein>
<feature type="region of interest" description="Disordered" evidence="1">
    <location>
        <begin position="82"/>
        <end position="148"/>
    </location>
</feature>
<name>A0A366LK31_9ACTN</name>
<evidence type="ECO:0000313" key="2">
    <source>
        <dbReference type="EMBL" id="RBQ14177.1"/>
    </source>
</evidence>
<keyword evidence="3" id="KW-1185">Reference proteome</keyword>
<proteinExistence type="predicted"/>
<dbReference type="CDD" id="cd00093">
    <property type="entry name" value="HTH_XRE"/>
    <property type="match status" value="1"/>
</dbReference>
<dbReference type="GO" id="GO:0003677">
    <property type="term" value="F:DNA binding"/>
    <property type="evidence" value="ECO:0007669"/>
    <property type="project" value="InterPro"/>
</dbReference>
<dbReference type="Gene3D" id="1.10.260.40">
    <property type="entry name" value="lambda repressor-like DNA-binding domains"/>
    <property type="match status" value="1"/>
</dbReference>
<dbReference type="RefSeq" id="WP_113986464.1">
    <property type="nucleotide sequence ID" value="NZ_QMEY01000037.1"/>
</dbReference>
<organism evidence="2 3">
    <name type="scientific">Spongiactinospora rosea</name>
    <dbReference type="NCBI Taxonomy" id="2248750"/>
    <lineage>
        <taxon>Bacteria</taxon>
        <taxon>Bacillati</taxon>
        <taxon>Actinomycetota</taxon>
        <taxon>Actinomycetes</taxon>
        <taxon>Streptosporangiales</taxon>
        <taxon>Streptosporangiaceae</taxon>
        <taxon>Spongiactinospora</taxon>
    </lineage>
</organism>
<dbReference type="AlphaFoldDB" id="A0A366LK31"/>
<dbReference type="SUPFAM" id="SSF47413">
    <property type="entry name" value="lambda repressor-like DNA-binding domains"/>
    <property type="match status" value="1"/>
</dbReference>
<dbReference type="InterPro" id="IPR011990">
    <property type="entry name" value="TPR-like_helical_dom_sf"/>
</dbReference>
<dbReference type="EMBL" id="QMEY01000037">
    <property type="protein sequence ID" value="RBQ14177.1"/>
    <property type="molecule type" value="Genomic_DNA"/>
</dbReference>
<evidence type="ECO:0000256" key="1">
    <source>
        <dbReference type="SAM" id="MobiDB-lite"/>
    </source>
</evidence>
<reference evidence="2 3" key="1">
    <citation type="submission" date="2018-06" db="EMBL/GenBank/DDBJ databases">
        <title>Sphaerisporangium craniellae sp. nov., isolated from a marine sponge in the South China Sea.</title>
        <authorList>
            <person name="Li L."/>
        </authorList>
    </citation>
    <scope>NUCLEOTIDE SEQUENCE [LARGE SCALE GENOMIC DNA]</scope>
    <source>
        <strain evidence="2 3">LHW63015</strain>
    </source>
</reference>
<evidence type="ECO:0000313" key="3">
    <source>
        <dbReference type="Proteomes" id="UP000253303"/>
    </source>
</evidence>
<accession>A0A366LK31</accession>
<gene>
    <name evidence="2" type="ORF">DP939_42265</name>
</gene>
<dbReference type="InterPro" id="IPR010982">
    <property type="entry name" value="Lambda_DNA-bd_dom_sf"/>
</dbReference>
<dbReference type="Proteomes" id="UP000253303">
    <property type="component" value="Unassembled WGS sequence"/>
</dbReference>
<comment type="caution">
    <text evidence="2">The sequence shown here is derived from an EMBL/GenBank/DDBJ whole genome shotgun (WGS) entry which is preliminary data.</text>
</comment>
<evidence type="ECO:0008006" key="4">
    <source>
        <dbReference type="Google" id="ProtNLM"/>
    </source>
</evidence>